<accession>A0AC60QUM1</accession>
<evidence type="ECO:0000313" key="1">
    <source>
        <dbReference type="EMBL" id="KAG0443364.1"/>
    </source>
</evidence>
<dbReference type="Proteomes" id="UP000805193">
    <property type="component" value="Unassembled WGS sequence"/>
</dbReference>
<feature type="non-terminal residue" evidence="1">
    <location>
        <position position="1"/>
    </location>
</feature>
<organism evidence="1 2">
    <name type="scientific">Ixodes persulcatus</name>
    <name type="common">Taiga tick</name>
    <dbReference type="NCBI Taxonomy" id="34615"/>
    <lineage>
        <taxon>Eukaryota</taxon>
        <taxon>Metazoa</taxon>
        <taxon>Ecdysozoa</taxon>
        <taxon>Arthropoda</taxon>
        <taxon>Chelicerata</taxon>
        <taxon>Arachnida</taxon>
        <taxon>Acari</taxon>
        <taxon>Parasitiformes</taxon>
        <taxon>Ixodida</taxon>
        <taxon>Ixodoidea</taxon>
        <taxon>Ixodidae</taxon>
        <taxon>Ixodinae</taxon>
        <taxon>Ixodes</taxon>
    </lineage>
</organism>
<name>A0AC60QUM1_IXOPE</name>
<gene>
    <name evidence="1" type="ORF">HPB47_014996</name>
</gene>
<keyword evidence="2" id="KW-1185">Reference proteome</keyword>
<reference evidence="1 2" key="1">
    <citation type="journal article" date="2020" name="Cell">
        <title>Large-Scale Comparative Analyses of Tick Genomes Elucidate Their Genetic Diversity and Vector Capacities.</title>
        <authorList>
            <consortium name="Tick Genome and Microbiome Consortium (TIGMIC)"/>
            <person name="Jia N."/>
            <person name="Wang J."/>
            <person name="Shi W."/>
            <person name="Du L."/>
            <person name="Sun Y."/>
            <person name="Zhan W."/>
            <person name="Jiang J.F."/>
            <person name="Wang Q."/>
            <person name="Zhang B."/>
            <person name="Ji P."/>
            <person name="Bell-Sakyi L."/>
            <person name="Cui X.M."/>
            <person name="Yuan T.T."/>
            <person name="Jiang B.G."/>
            <person name="Yang W.F."/>
            <person name="Lam T.T."/>
            <person name="Chang Q.C."/>
            <person name="Ding S.J."/>
            <person name="Wang X.J."/>
            <person name="Zhu J.G."/>
            <person name="Ruan X.D."/>
            <person name="Zhao L."/>
            <person name="Wei J.T."/>
            <person name="Ye R.Z."/>
            <person name="Que T.C."/>
            <person name="Du C.H."/>
            <person name="Zhou Y.H."/>
            <person name="Cheng J.X."/>
            <person name="Dai P.F."/>
            <person name="Guo W.B."/>
            <person name="Han X.H."/>
            <person name="Huang E.J."/>
            <person name="Li L.F."/>
            <person name="Wei W."/>
            <person name="Gao Y.C."/>
            <person name="Liu J.Z."/>
            <person name="Shao H.Z."/>
            <person name="Wang X."/>
            <person name="Wang C.C."/>
            <person name="Yang T.C."/>
            <person name="Huo Q.B."/>
            <person name="Li W."/>
            <person name="Chen H.Y."/>
            <person name="Chen S.E."/>
            <person name="Zhou L.G."/>
            <person name="Ni X.B."/>
            <person name="Tian J.H."/>
            <person name="Sheng Y."/>
            <person name="Liu T."/>
            <person name="Pan Y.S."/>
            <person name="Xia L.Y."/>
            <person name="Li J."/>
            <person name="Zhao F."/>
            <person name="Cao W.C."/>
        </authorList>
    </citation>
    <scope>NUCLEOTIDE SEQUENCE [LARGE SCALE GENOMIC DNA]</scope>
    <source>
        <strain evidence="1">Iper-2018</strain>
    </source>
</reference>
<dbReference type="EMBL" id="JABSTQ010003536">
    <property type="protein sequence ID" value="KAG0443364.1"/>
    <property type="molecule type" value="Genomic_DNA"/>
</dbReference>
<sequence>PLHKAVPGTSKTMRLSQPPLSQASLLAGGPPAGPWNLGSETARGLRRLSGRRHALTCAPAGLASG</sequence>
<protein>
    <submittedName>
        <fullName evidence="1">Uncharacterized protein</fullName>
    </submittedName>
</protein>
<evidence type="ECO:0000313" key="2">
    <source>
        <dbReference type="Proteomes" id="UP000805193"/>
    </source>
</evidence>
<proteinExistence type="predicted"/>
<comment type="caution">
    <text evidence="1">The sequence shown here is derived from an EMBL/GenBank/DDBJ whole genome shotgun (WGS) entry which is preliminary data.</text>
</comment>